<dbReference type="Pfam" id="PF00172">
    <property type="entry name" value="Zn_clus"/>
    <property type="match status" value="1"/>
</dbReference>
<reference evidence="4" key="1">
    <citation type="journal article" date="2023" name="Mol. Phylogenet. Evol.">
        <title>Genome-scale phylogeny and comparative genomics of the fungal order Sordariales.</title>
        <authorList>
            <person name="Hensen N."/>
            <person name="Bonometti L."/>
            <person name="Westerberg I."/>
            <person name="Brannstrom I.O."/>
            <person name="Guillou S."/>
            <person name="Cros-Aarteil S."/>
            <person name="Calhoun S."/>
            <person name="Haridas S."/>
            <person name="Kuo A."/>
            <person name="Mondo S."/>
            <person name="Pangilinan J."/>
            <person name="Riley R."/>
            <person name="LaButti K."/>
            <person name="Andreopoulos B."/>
            <person name="Lipzen A."/>
            <person name="Chen C."/>
            <person name="Yan M."/>
            <person name="Daum C."/>
            <person name="Ng V."/>
            <person name="Clum A."/>
            <person name="Steindorff A."/>
            <person name="Ohm R.A."/>
            <person name="Martin F."/>
            <person name="Silar P."/>
            <person name="Natvig D.O."/>
            <person name="Lalanne C."/>
            <person name="Gautier V."/>
            <person name="Ament-Velasquez S.L."/>
            <person name="Kruys A."/>
            <person name="Hutchinson M.I."/>
            <person name="Powell A.J."/>
            <person name="Barry K."/>
            <person name="Miller A.N."/>
            <person name="Grigoriev I.V."/>
            <person name="Debuchy R."/>
            <person name="Gladieux P."/>
            <person name="Hiltunen Thoren M."/>
            <person name="Johannesson H."/>
        </authorList>
    </citation>
    <scope>NUCLEOTIDE SEQUENCE</scope>
    <source>
        <strain evidence="4">CBS 333.67</strain>
    </source>
</reference>
<feature type="compositionally biased region" description="Low complexity" evidence="2">
    <location>
        <begin position="73"/>
        <end position="90"/>
    </location>
</feature>
<feature type="domain" description="Zn(2)-C6 fungal-type" evidence="3">
    <location>
        <begin position="10"/>
        <end position="38"/>
    </location>
</feature>
<dbReference type="PANTHER" id="PTHR38111">
    <property type="entry name" value="ZN(2)-C6 FUNGAL-TYPE DOMAIN-CONTAINING PROTEIN-RELATED"/>
    <property type="match status" value="1"/>
</dbReference>
<feature type="compositionally biased region" description="Basic and acidic residues" evidence="2">
    <location>
        <begin position="92"/>
        <end position="101"/>
    </location>
</feature>
<comment type="caution">
    <text evidence="4">The sequence shown here is derived from an EMBL/GenBank/DDBJ whole genome shotgun (WGS) entry which is preliminary data.</text>
</comment>
<reference evidence="4" key="2">
    <citation type="submission" date="2023-06" db="EMBL/GenBank/DDBJ databases">
        <authorList>
            <consortium name="Lawrence Berkeley National Laboratory"/>
            <person name="Mondo S.J."/>
            <person name="Hensen N."/>
            <person name="Bonometti L."/>
            <person name="Westerberg I."/>
            <person name="Brannstrom I.O."/>
            <person name="Guillou S."/>
            <person name="Cros-Aarteil S."/>
            <person name="Calhoun S."/>
            <person name="Haridas S."/>
            <person name="Kuo A."/>
            <person name="Pangilinan J."/>
            <person name="Riley R."/>
            <person name="Labutti K."/>
            <person name="Andreopoulos B."/>
            <person name="Lipzen A."/>
            <person name="Chen C."/>
            <person name="Yanf M."/>
            <person name="Daum C."/>
            <person name="Ng V."/>
            <person name="Clum A."/>
            <person name="Steindorff A."/>
            <person name="Ohm R."/>
            <person name="Martin F."/>
            <person name="Silar P."/>
            <person name="Natvig D."/>
            <person name="Lalanne C."/>
            <person name="Gautier V."/>
            <person name="Ament-Velasquez S.L."/>
            <person name="Kruys A."/>
            <person name="Hutchinson M.I."/>
            <person name="Powell A.J."/>
            <person name="Barry K."/>
            <person name="Miller A.N."/>
            <person name="Grigoriev I.V."/>
            <person name="Debuchy R."/>
            <person name="Gladieux P."/>
            <person name="Thoren M.H."/>
            <person name="Johannesson H."/>
        </authorList>
    </citation>
    <scope>NUCLEOTIDE SEQUENCE</scope>
    <source>
        <strain evidence="4">CBS 333.67</strain>
    </source>
</reference>
<keyword evidence="1" id="KW-0539">Nucleus</keyword>
<feature type="region of interest" description="Disordered" evidence="2">
    <location>
        <begin position="56"/>
        <end position="101"/>
    </location>
</feature>
<dbReference type="GO" id="GO:0008270">
    <property type="term" value="F:zinc ion binding"/>
    <property type="evidence" value="ECO:0007669"/>
    <property type="project" value="InterPro"/>
</dbReference>
<dbReference type="InterPro" id="IPR001138">
    <property type="entry name" value="Zn2Cys6_DnaBD"/>
</dbReference>
<evidence type="ECO:0000256" key="2">
    <source>
        <dbReference type="SAM" id="MobiDB-lite"/>
    </source>
</evidence>
<dbReference type="GeneID" id="87884390"/>
<evidence type="ECO:0000256" key="1">
    <source>
        <dbReference type="ARBA" id="ARBA00023242"/>
    </source>
</evidence>
<dbReference type="InterPro" id="IPR036864">
    <property type="entry name" value="Zn2-C6_fun-type_DNA-bd_sf"/>
</dbReference>
<dbReference type="InterPro" id="IPR053178">
    <property type="entry name" value="Osmoadaptation_assoc"/>
</dbReference>
<evidence type="ECO:0000259" key="3">
    <source>
        <dbReference type="PROSITE" id="PS50048"/>
    </source>
</evidence>
<dbReference type="SUPFAM" id="SSF57701">
    <property type="entry name" value="Zn2/Cys6 DNA-binding domain"/>
    <property type="match status" value="1"/>
</dbReference>
<dbReference type="Proteomes" id="UP001273166">
    <property type="component" value="Unassembled WGS sequence"/>
</dbReference>
<dbReference type="SMART" id="SM00066">
    <property type="entry name" value="GAL4"/>
    <property type="match status" value="1"/>
</dbReference>
<proteinExistence type="predicted"/>
<accession>A0AAJ0LY76</accession>
<protein>
    <recommendedName>
        <fullName evidence="3">Zn(2)-C6 fungal-type domain-containing protein</fullName>
    </recommendedName>
</protein>
<gene>
    <name evidence="4" type="ORF">B0T15DRAFT_421602</name>
</gene>
<evidence type="ECO:0000313" key="5">
    <source>
        <dbReference type="Proteomes" id="UP001273166"/>
    </source>
</evidence>
<evidence type="ECO:0000313" key="4">
    <source>
        <dbReference type="EMBL" id="KAK3301983.1"/>
    </source>
</evidence>
<dbReference type="Gene3D" id="4.10.240.10">
    <property type="entry name" value="Zn(2)-C6 fungal-type DNA-binding domain"/>
    <property type="match status" value="1"/>
</dbReference>
<dbReference type="EMBL" id="JAUDZG010000007">
    <property type="protein sequence ID" value="KAK3301983.1"/>
    <property type="molecule type" value="Genomic_DNA"/>
</dbReference>
<dbReference type="AlphaFoldDB" id="A0AAJ0LY76"/>
<name>A0AAJ0LY76_9PEZI</name>
<dbReference type="PROSITE" id="PS50048">
    <property type="entry name" value="ZN2_CY6_FUNGAL_2"/>
    <property type="match status" value="1"/>
</dbReference>
<sequence length="632" mass="68698">MVGVPGKYKGCETCRLRRVKCDNQRPFCRKCIDGGRECAGYERETVFIIGTIEDQGRCSSHPPRVVKPRRGGKAASSSPKAAAGSSSSSSSEDEKFELKPREPLRPAWDDLIPVVSSRGKSYRLQIAALHTNNLQAVMRAGADDEAGGGGGGKPVFVSLPPYEPQNVQPGLGQGEGEFRLSSQCLVHLATPDEEQGVGTGSATESICLFLYETNNSSYFSNQPHWKDPSGHTDTVRRMGPENFRSFPNHHIFVRVYRPSAIFAALLHRTPTFLAEPQWLTTPFEFHGKSALDRLLDTLALLPSLLARADRILAHEPGALLARRLMAQDLLLNCLDVEAELGRWWGGVQGQGRGASSSSSLLSAAAAPSPSSITTTTSSTTATTTTIFPFPENNNNTRLITLALTYYYASLVLLHPTIWRLYFAAVLDPLQEDPHHHHHHSSPLPIPPRLQTLDPMRYSPHRTRECAAHVCRGLAHLLLLLDEPDDGGNDFNGGGGGAGDGSGAVVQPDLLWHPLFVVRRFYEEEEMAVAGYGSGGAGGNTGIVMQMGTTSMGSMHMGVDVDMSVVGMDMDMGMSAHGRGGAPMVAGDGRLELMWCDGFRERLLARAGEIREVVQARTWVELACFLKKNSQDM</sequence>
<dbReference type="CDD" id="cd00067">
    <property type="entry name" value="GAL4"/>
    <property type="match status" value="1"/>
</dbReference>
<dbReference type="RefSeq" id="XP_062717763.1">
    <property type="nucleotide sequence ID" value="XM_062865561.1"/>
</dbReference>
<dbReference type="GO" id="GO:0000981">
    <property type="term" value="F:DNA-binding transcription factor activity, RNA polymerase II-specific"/>
    <property type="evidence" value="ECO:0007669"/>
    <property type="project" value="InterPro"/>
</dbReference>
<organism evidence="4 5">
    <name type="scientific">Chaetomium strumarium</name>
    <dbReference type="NCBI Taxonomy" id="1170767"/>
    <lineage>
        <taxon>Eukaryota</taxon>
        <taxon>Fungi</taxon>
        <taxon>Dikarya</taxon>
        <taxon>Ascomycota</taxon>
        <taxon>Pezizomycotina</taxon>
        <taxon>Sordariomycetes</taxon>
        <taxon>Sordariomycetidae</taxon>
        <taxon>Sordariales</taxon>
        <taxon>Chaetomiaceae</taxon>
        <taxon>Chaetomium</taxon>
    </lineage>
</organism>
<dbReference type="PANTHER" id="PTHR38111:SF9">
    <property type="entry name" value="ZN(2)-C6 FUNGAL-TYPE DOMAIN-CONTAINING PROTEIN"/>
    <property type="match status" value="1"/>
</dbReference>
<dbReference type="PROSITE" id="PS00463">
    <property type="entry name" value="ZN2_CY6_FUNGAL_1"/>
    <property type="match status" value="1"/>
</dbReference>
<keyword evidence="5" id="KW-1185">Reference proteome</keyword>